<evidence type="ECO:0000313" key="1">
    <source>
        <dbReference type="EMBL" id="KAG5961172.1"/>
    </source>
</evidence>
<keyword evidence="2" id="KW-1185">Reference proteome</keyword>
<protein>
    <submittedName>
        <fullName evidence="1">Uncharacterized protein</fullName>
    </submittedName>
</protein>
<reference evidence="1 2" key="1">
    <citation type="journal article" date="2020" name="bioRxiv">
        <title>Whole genome comparisons of ergot fungi reveals the divergence and evolution of species within the genus Claviceps are the result of varying mechanisms driving genome evolution and host range expansion.</title>
        <authorList>
            <person name="Wyka S.A."/>
            <person name="Mondo S.J."/>
            <person name="Liu M."/>
            <person name="Dettman J."/>
            <person name="Nalam V."/>
            <person name="Broders K.D."/>
        </authorList>
    </citation>
    <scope>NUCLEOTIDE SEQUENCE [LARGE SCALE GENOMIC DNA]</scope>
    <source>
        <strain evidence="1 2">LM583</strain>
    </source>
</reference>
<gene>
    <name evidence="1" type="ORF">E4U57_007829</name>
</gene>
<organism evidence="1 2">
    <name type="scientific">Claviceps arundinis</name>
    <dbReference type="NCBI Taxonomy" id="1623583"/>
    <lineage>
        <taxon>Eukaryota</taxon>
        <taxon>Fungi</taxon>
        <taxon>Dikarya</taxon>
        <taxon>Ascomycota</taxon>
        <taxon>Pezizomycotina</taxon>
        <taxon>Sordariomycetes</taxon>
        <taxon>Hypocreomycetidae</taxon>
        <taxon>Hypocreales</taxon>
        <taxon>Clavicipitaceae</taxon>
        <taxon>Claviceps</taxon>
    </lineage>
</organism>
<dbReference type="EMBL" id="SRPR01000085">
    <property type="protein sequence ID" value="KAG5961172.1"/>
    <property type="molecule type" value="Genomic_DNA"/>
</dbReference>
<sequence length="136" mass="15230">MPTIFDCLEFKESMSFTLLSVARQLSIDGEALYLAAACELEKNWETLPGTQGLAFPLALSTTDREKIYEDTMSAVVGIEAMDRIKNRLGRDFPQHGFVLHHKHKKVIDALSQATKEVLSEVEAIKNELHAQEEGPE</sequence>
<name>A0ABQ7PG88_9HYPO</name>
<accession>A0ABQ7PG88</accession>
<evidence type="ECO:0000313" key="2">
    <source>
        <dbReference type="Proteomes" id="UP000742024"/>
    </source>
</evidence>
<proteinExistence type="predicted"/>
<comment type="caution">
    <text evidence="1">The sequence shown here is derived from an EMBL/GenBank/DDBJ whole genome shotgun (WGS) entry which is preliminary data.</text>
</comment>
<dbReference type="Proteomes" id="UP000742024">
    <property type="component" value="Unassembled WGS sequence"/>
</dbReference>